<evidence type="ECO:0000256" key="2">
    <source>
        <dbReference type="ARBA" id="ARBA00009777"/>
    </source>
</evidence>
<dbReference type="CDD" id="cd01335">
    <property type="entry name" value="Radical_SAM"/>
    <property type="match status" value="1"/>
</dbReference>
<evidence type="ECO:0000256" key="1">
    <source>
        <dbReference type="ARBA" id="ARBA00001966"/>
    </source>
</evidence>
<dbReference type="Proteomes" id="UP000603434">
    <property type="component" value="Unassembled WGS sequence"/>
</dbReference>
<evidence type="ECO:0000256" key="9">
    <source>
        <dbReference type="ARBA" id="ARBA00023014"/>
    </source>
</evidence>
<comment type="caution">
    <text evidence="11">The sequence shown here is derived from an EMBL/GenBank/DDBJ whole genome shotgun (WGS) entry which is preliminary data.</text>
</comment>
<keyword evidence="9" id="KW-0411">Iron-sulfur</keyword>
<name>A0A8J6NR09_9BACT</name>
<feature type="domain" description="Radical SAM core" evidence="10">
    <location>
        <begin position="14"/>
        <end position="227"/>
    </location>
</feature>
<dbReference type="Gene3D" id="3.20.20.70">
    <property type="entry name" value="Aldolase class I"/>
    <property type="match status" value="1"/>
</dbReference>
<evidence type="ECO:0000256" key="8">
    <source>
        <dbReference type="ARBA" id="ARBA00023004"/>
    </source>
</evidence>
<keyword evidence="4" id="KW-0004">4Fe-4S</keyword>
<evidence type="ECO:0000313" key="12">
    <source>
        <dbReference type="Proteomes" id="UP000603434"/>
    </source>
</evidence>
<dbReference type="GO" id="GO:0016491">
    <property type="term" value="F:oxidoreductase activity"/>
    <property type="evidence" value="ECO:0007669"/>
    <property type="project" value="UniProtKB-KW"/>
</dbReference>
<keyword evidence="6" id="KW-0479">Metal-binding</keyword>
<keyword evidence="7" id="KW-0560">Oxidoreductase</keyword>
<evidence type="ECO:0000256" key="6">
    <source>
        <dbReference type="ARBA" id="ARBA00022723"/>
    </source>
</evidence>
<dbReference type="InterPro" id="IPR013785">
    <property type="entry name" value="Aldolase_TIM"/>
</dbReference>
<dbReference type="PROSITE" id="PS51918">
    <property type="entry name" value="RADICAL_SAM"/>
    <property type="match status" value="1"/>
</dbReference>
<dbReference type="SUPFAM" id="SSF102114">
    <property type="entry name" value="Radical SAM enzymes"/>
    <property type="match status" value="1"/>
</dbReference>
<keyword evidence="5" id="KW-0949">S-adenosyl-L-methionine</keyword>
<comment type="similarity">
    <text evidence="2">Belongs to the organic radical-activating enzymes family.</text>
</comment>
<evidence type="ECO:0000256" key="5">
    <source>
        <dbReference type="ARBA" id="ARBA00022691"/>
    </source>
</evidence>
<dbReference type="PANTHER" id="PTHR30352:SF13">
    <property type="entry name" value="GLYCYL-RADICAL ENZYME ACTIVATING ENZYME YJJW-RELATED"/>
    <property type="match status" value="1"/>
</dbReference>
<comment type="cofactor">
    <cofactor evidence="1">
        <name>[4Fe-4S] cluster</name>
        <dbReference type="ChEBI" id="CHEBI:49883"/>
    </cofactor>
</comment>
<reference evidence="11 12" key="1">
    <citation type="submission" date="2020-08" db="EMBL/GenBank/DDBJ databases">
        <title>Bridging the membrane lipid divide: bacteria of the FCB group superphylum have the potential to synthesize archaeal ether lipids.</title>
        <authorList>
            <person name="Villanueva L."/>
            <person name="Von Meijenfeldt F.A.B."/>
            <person name="Westbye A.B."/>
            <person name="Yadav S."/>
            <person name="Hopmans E.C."/>
            <person name="Dutilh B.E."/>
            <person name="Sinninghe Damste J.S."/>
        </authorList>
    </citation>
    <scope>NUCLEOTIDE SEQUENCE [LARGE SCALE GENOMIC DNA]</scope>
    <source>
        <strain evidence="11">NIOZ-UU30</strain>
    </source>
</reference>
<evidence type="ECO:0000313" key="11">
    <source>
        <dbReference type="EMBL" id="MBC8360387.1"/>
    </source>
</evidence>
<proteinExistence type="inferred from homology"/>
<dbReference type="AlphaFoldDB" id="A0A8J6NR09"/>
<protein>
    <submittedName>
        <fullName evidence="11">Anaerobic ribonucleoside-triphosphate reductase activating protein</fullName>
    </submittedName>
</protein>
<dbReference type="EMBL" id="JACNJH010000086">
    <property type="protein sequence ID" value="MBC8360387.1"/>
    <property type="molecule type" value="Genomic_DNA"/>
</dbReference>
<dbReference type="SFLD" id="SFLDS00029">
    <property type="entry name" value="Radical_SAM"/>
    <property type="match status" value="1"/>
</dbReference>
<evidence type="ECO:0000256" key="3">
    <source>
        <dbReference type="ARBA" id="ARBA00011245"/>
    </source>
</evidence>
<dbReference type="InterPro" id="IPR007197">
    <property type="entry name" value="rSAM"/>
</dbReference>
<dbReference type="InterPro" id="IPR001989">
    <property type="entry name" value="Radical_activat_CS"/>
</dbReference>
<dbReference type="NCBIfam" id="TIGR02495">
    <property type="entry name" value="NrdG2"/>
    <property type="match status" value="1"/>
</dbReference>
<comment type="subunit">
    <text evidence="3">Monomer.</text>
</comment>
<dbReference type="GO" id="GO:0046872">
    <property type="term" value="F:metal ion binding"/>
    <property type="evidence" value="ECO:0007669"/>
    <property type="project" value="UniProtKB-KW"/>
</dbReference>
<gene>
    <name evidence="11" type="ORF">H8E23_03170</name>
</gene>
<dbReference type="SFLD" id="SFLDG01094">
    <property type="entry name" value="Uncharacterised_Radical_SAM_Su"/>
    <property type="match status" value="1"/>
</dbReference>
<sequence length="231" mass="26375">MMIIGGWQKNSFIDYPGKISCVLFFSGCNFECPHCYNPDLARGKPSVVLEEHRVYEFLRRRKDFLDGVVLSGGEPTLNKGLFALCETIKKMGYPIKLDTNGSRPQMIQELLDKGFVDYIAMDIKTDPFNYSPLIQKDCDPELILASIQIIMQSAIAYEFRTTCIKPLVNASVVASIGRRIKGARFYALQRFINVRVLHPEFFENTDCEFDDNELLHLKSVAEPFVNKCIVR</sequence>
<dbReference type="PROSITE" id="PS01087">
    <property type="entry name" value="RADICAL_ACTIVATING"/>
    <property type="match status" value="1"/>
</dbReference>
<dbReference type="InterPro" id="IPR034457">
    <property type="entry name" value="Organic_radical-activating"/>
</dbReference>
<dbReference type="Pfam" id="PF04055">
    <property type="entry name" value="Radical_SAM"/>
    <property type="match status" value="1"/>
</dbReference>
<organism evidence="11 12">
    <name type="scientific">Candidatus Desulfatibia profunda</name>
    <dbReference type="NCBI Taxonomy" id="2841695"/>
    <lineage>
        <taxon>Bacteria</taxon>
        <taxon>Pseudomonadati</taxon>
        <taxon>Thermodesulfobacteriota</taxon>
        <taxon>Desulfobacteria</taxon>
        <taxon>Desulfobacterales</taxon>
        <taxon>Desulfobacterales incertae sedis</taxon>
        <taxon>Candidatus Desulfatibia</taxon>
    </lineage>
</organism>
<dbReference type="GO" id="GO:0051539">
    <property type="term" value="F:4 iron, 4 sulfur cluster binding"/>
    <property type="evidence" value="ECO:0007669"/>
    <property type="project" value="UniProtKB-KW"/>
</dbReference>
<evidence type="ECO:0000256" key="7">
    <source>
        <dbReference type="ARBA" id="ARBA00023002"/>
    </source>
</evidence>
<accession>A0A8J6NR09</accession>
<dbReference type="PANTHER" id="PTHR30352">
    <property type="entry name" value="PYRUVATE FORMATE-LYASE-ACTIVATING ENZYME"/>
    <property type="match status" value="1"/>
</dbReference>
<dbReference type="InterPro" id="IPR058240">
    <property type="entry name" value="rSAM_sf"/>
</dbReference>
<dbReference type="InterPro" id="IPR012840">
    <property type="entry name" value="NrdG2"/>
</dbReference>
<evidence type="ECO:0000259" key="10">
    <source>
        <dbReference type="PROSITE" id="PS51918"/>
    </source>
</evidence>
<evidence type="ECO:0000256" key="4">
    <source>
        <dbReference type="ARBA" id="ARBA00022485"/>
    </source>
</evidence>
<keyword evidence="8" id="KW-0408">Iron</keyword>